<dbReference type="PANTHER" id="PTHR21561:SF12">
    <property type="entry name" value="INO80 COMPLEX SUBUNIT B"/>
    <property type="match status" value="1"/>
</dbReference>
<evidence type="ECO:0000313" key="3">
    <source>
        <dbReference type="EnsemblMetazoa" id="XP_001606338"/>
    </source>
</evidence>
<dbReference type="SMART" id="SM01406">
    <property type="entry name" value="PAPA-1"/>
    <property type="match status" value="1"/>
</dbReference>
<dbReference type="InterPro" id="IPR006880">
    <property type="entry name" value="INO80B_C"/>
</dbReference>
<keyword evidence="4" id="KW-1185">Reference proteome</keyword>
<dbReference type="GO" id="GO:0006338">
    <property type="term" value="P:chromatin remodeling"/>
    <property type="evidence" value="ECO:0007669"/>
    <property type="project" value="InterPro"/>
</dbReference>
<accession>A0A7M7GG65</accession>
<sequence length="314" mass="35023">MGKARDGSSDEEVTTGPISNSLPQKRHKKHKHKKHKKKKLSQEVAESYMDISVDSDLKKTFKVRLKKEEEKSPDKIKDKAFKITSISIPSTSAGLLQKSVAKKKVIKTNKGKDSGTSSEEERWLDAIESGKLEEVDDELKKIKPKDPKLMTARQRAMFERKTDTEPNSSIEQLMSLPTGYKEKVMTAEAIQKAALKSLKRKQLADEKREKDKKKTMERLLKKQESKTSKVITKGKVSKRQVPLITYKVTAEGSSISLPPGELFPLKAAKSIEPPSQIQCGVSSCSNVKKYSCSKTGIPLCGLDCYRTNLAGIVS</sequence>
<dbReference type="EnsemblMetazoa" id="XM_001606288">
    <property type="protein sequence ID" value="XP_001606338"/>
    <property type="gene ID" value="LOC100122739"/>
</dbReference>
<feature type="compositionally biased region" description="Basic and acidic residues" evidence="1">
    <location>
        <begin position="202"/>
        <end position="226"/>
    </location>
</feature>
<dbReference type="InterPro" id="IPR007529">
    <property type="entry name" value="Znf_HIT"/>
</dbReference>
<dbReference type="Pfam" id="PF04438">
    <property type="entry name" value="zf-HIT"/>
    <property type="match status" value="1"/>
</dbReference>
<dbReference type="AlphaFoldDB" id="A0A7M7GG65"/>
<feature type="domain" description="INO80 complex subunit B-like conserved region" evidence="2">
    <location>
        <begin position="188"/>
        <end position="261"/>
    </location>
</feature>
<evidence type="ECO:0000259" key="2">
    <source>
        <dbReference type="SMART" id="SM01406"/>
    </source>
</evidence>
<dbReference type="GO" id="GO:0031011">
    <property type="term" value="C:Ino80 complex"/>
    <property type="evidence" value="ECO:0007669"/>
    <property type="project" value="InterPro"/>
</dbReference>
<organism evidence="3 4">
    <name type="scientific">Nasonia vitripennis</name>
    <name type="common">Parasitic wasp</name>
    <dbReference type="NCBI Taxonomy" id="7425"/>
    <lineage>
        <taxon>Eukaryota</taxon>
        <taxon>Metazoa</taxon>
        <taxon>Ecdysozoa</taxon>
        <taxon>Arthropoda</taxon>
        <taxon>Hexapoda</taxon>
        <taxon>Insecta</taxon>
        <taxon>Pterygota</taxon>
        <taxon>Neoptera</taxon>
        <taxon>Endopterygota</taxon>
        <taxon>Hymenoptera</taxon>
        <taxon>Apocrita</taxon>
        <taxon>Proctotrupomorpha</taxon>
        <taxon>Chalcidoidea</taxon>
        <taxon>Pteromalidae</taxon>
        <taxon>Pteromalinae</taxon>
        <taxon>Nasonia</taxon>
    </lineage>
</organism>
<feature type="compositionally biased region" description="Basic residues" evidence="1">
    <location>
        <begin position="24"/>
        <end position="39"/>
    </location>
</feature>
<dbReference type="OrthoDB" id="2021186at2759"/>
<dbReference type="InterPro" id="IPR029523">
    <property type="entry name" value="INO80B/Ies2"/>
</dbReference>
<evidence type="ECO:0000313" key="4">
    <source>
        <dbReference type="Proteomes" id="UP000002358"/>
    </source>
</evidence>
<dbReference type="InParanoid" id="A0A7M7GG65"/>
<feature type="region of interest" description="Disordered" evidence="1">
    <location>
        <begin position="1"/>
        <end position="42"/>
    </location>
</feature>
<proteinExistence type="predicted"/>
<dbReference type="SMR" id="A0A7M7GG65"/>
<protein>
    <recommendedName>
        <fullName evidence="2">INO80 complex subunit B-like conserved region domain-containing protein</fullName>
    </recommendedName>
</protein>
<dbReference type="FunCoup" id="A0A7M7GG65">
    <property type="interactions" value="136"/>
</dbReference>
<name>A0A7M7GG65_NASVI</name>
<dbReference type="OMA" id="MPCGVIG"/>
<reference evidence="3" key="1">
    <citation type="submission" date="2021-01" db="UniProtKB">
        <authorList>
            <consortium name="EnsemblMetazoa"/>
        </authorList>
    </citation>
    <scope>IDENTIFICATION</scope>
</reference>
<dbReference type="Proteomes" id="UP000002358">
    <property type="component" value="Chromosome 2"/>
</dbReference>
<dbReference type="KEGG" id="nvi:100122739"/>
<dbReference type="PANTHER" id="PTHR21561">
    <property type="entry name" value="INO80 COMPLEX SUBUNIT B"/>
    <property type="match status" value="1"/>
</dbReference>
<gene>
    <name evidence="3" type="primary">100122739</name>
</gene>
<feature type="region of interest" description="Disordered" evidence="1">
    <location>
        <begin position="201"/>
        <end position="226"/>
    </location>
</feature>
<dbReference type="CDD" id="cd23021">
    <property type="entry name" value="zf-HIT_IN80B"/>
    <property type="match status" value="1"/>
</dbReference>
<evidence type="ECO:0000256" key="1">
    <source>
        <dbReference type="SAM" id="MobiDB-lite"/>
    </source>
</evidence>